<dbReference type="EMBL" id="JAWRVI010000043">
    <property type="protein sequence ID" value="KAK4086175.1"/>
    <property type="molecule type" value="Genomic_DNA"/>
</dbReference>
<comment type="caution">
    <text evidence="1">The sequence shown here is derived from an EMBL/GenBank/DDBJ whole genome shotgun (WGS) entry which is preliminary data.</text>
</comment>
<gene>
    <name evidence="1" type="ORF">Purlil1_9487</name>
</gene>
<reference evidence="1 2" key="1">
    <citation type="journal article" date="2024" name="Microbiol. Resour. Announc.">
        <title>Genome annotations for the ascomycete fungi Trichoderma harzianum, Trichoderma aggressivum, and Purpureocillium lilacinum.</title>
        <authorList>
            <person name="Beijen E.P.W."/>
            <person name="Ohm R.A."/>
        </authorList>
    </citation>
    <scope>NUCLEOTIDE SEQUENCE [LARGE SCALE GENOMIC DNA]</scope>
    <source>
        <strain evidence="1 2">CBS 150709</strain>
    </source>
</reference>
<accession>A0ABR0BQC8</accession>
<evidence type="ECO:0000313" key="2">
    <source>
        <dbReference type="Proteomes" id="UP001287286"/>
    </source>
</evidence>
<sequence>MGNHLYAFRDKGRSRSVRRLSMARLASPGLVRNGLPGEPWEPPAASKDGVSFGSSICCASRFVASLLPSSTVVCTRQASNALRCIGGAVARDGHEASLWWCDVVDAVGGRCGLARGPIRKGRRTDGRDRVHLCRSGASSVALAGTLNLDEAEAGGSRRGLEEGGEAQRCVLISGIEGRVGGLGGGVWGCERDAALESPTEPALQVPVVALCCPPLEPGMHGTTQ</sequence>
<protein>
    <submittedName>
        <fullName evidence="1">Uncharacterized protein</fullName>
    </submittedName>
</protein>
<proteinExistence type="predicted"/>
<evidence type="ECO:0000313" key="1">
    <source>
        <dbReference type="EMBL" id="KAK4086175.1"/>
    </source>
</evidence>
<organism evidence="1 2">
    <name type="scientific">Purpureocillium lilacinum</name>
    <name type="common">Paecilomyces lilacinus</name>
    <dbReference type="NCBI Taxonomy" id="33203"/>
    <lineage>
        <taxon>Eukaryota</taxon>
        <taxon>Fungi</taxon>
        <taxon>Dikarya</taxon>
        <taxon>Ascomycota</taxon>
        <taxon>Pezizomycotina</taxon>
        <taxon>Sordariomycetes</taxon>
        <taxon>Hypocreomycetidae</taxon>
        <taxon>Hypocreales</taxon>
        <taxon>Ophiocordycipitaceae</taxon>
        <taxon>Purpureocillium</taxon>
    </lineage>
</organism>
<name>A0ABR0BQC8_PURLI</name>
<keyword evidence="2" id="KW-1185">Reference proteome</keyword>
<dbReference type="Proteomes" id="UP001287286">
    <property type="component" value="Unassembled WGS sequence"/>
</dbReference>